<dbReference type="Gene3D" id="2.60.120.460">
    <property type="entry name" value="YjbQ-like"/>
    <property type="match status" value="1"/>
</dbReference>
<dbReference type="Pfam" id="PF01894">
    <property type="entry name" value="YjbQ"/>
    <property type="match status" value="1"/>
</dbReference>
<dbReference type="PIRSF" id="PIRSF004681">
    <property type="entry name" value="UCP004681"/>
    <property type="match status" value="1"/>
</dbReference>
<dbReference type="InterPro" id="IPR035917">
    <property type="entry name" value="YjbQ-like_sf"/>
</dbReference>
<proteinExistence type="inferred from homology"/>
<accession>Q2LUY6</accession>
<dbReference type="PROSITE" id="PS01314">
    <property type="entry name" value="UPF0047"/>
    <property type="match status" value="1"/>
</dbReference>
<dbReference type="PANTHER" id="PTHR30615:SF8">
    <property type="entry name" value="UPF0047 PROTEIN C4A8.02C"/>
    <property type="match status" value="1"/>
</dbReference>
<dbReference type="Proteomes" id="UP000001933">
    <property type="component" value="Chromosome"/>
</dbReference>
<name>Q2LUY6_SYNAS</name>
<dbReference type="InterPro" id="IPR001602">
    <property type="entry name" value="UPF0047_YjbQ-like"/>
</dbReference>
<dbReference type="HOGENOM" id="CLU_096980_1_1_7"/>
<dbReference type="STRING" id="56780.SYN_00473"/>
<organism evidence="2 3">
    <name type="scientific">Syntrophus aciditrophicus (strain SB)</name>
    <dbReference type="NCBI Taxonomy" id="56780"/>
    <lineage>
        <taxon>Bacteria</taxon>
        <taxon>Pseudomonadati</taxon>
        <taxon>Thermodesulfobacteriota</taxon>
        <taxon>Syntrophia</taxon>
        <taxon>Syntrophales</taxon>
        <taxon>Syntrophaceae</taxon>
        <taxon>Syntrophus</taxon>
    </lineage>
</organism>
<keyword evidence="3" id="KW-1185">Reference proteome</keyword>
<dbReference type="EMBL" id="CP000252">
    <property type="protein sequence ID" value="ABC77892.1"/>
    <property type="molecule type" value="Genomic_DNA"/>
</dbReference>
<dbReference type="SUPFAM" id="SSF111038">
    <property type="entry name" value="YjbQ-like"/>
    <property type="match status" value="1"/>
</dbReference>
<dbReference type="eggNOG" id="COG0432">
    <property type="taxonomic scope" value="Bacteria"/>
</dbReference>
<reference evidence="2 3" key="1">
    <citation type="journal article" date="2007" name="Proc. Natl. Acad. Sci. U.S.A.">
        <title>The genome of Syntrophus aciditrophicus: life at the thermodynamic limit of microbial growth.</title>
        <authorList>
            <person name="McInerney M.J."/>
            <person name="Rohlin L."/>
            <person name="Mouttaki H."/>
            <person name="Kim U."/>
            <person name="Krupp R.S."/>
            <person name="Rios-Hernandez L."/>
            <person name="Sieber J."/>
            <person name="Struchtemeyer C.G."/>
            <person name="Bhattacharyya A."/>
            <person name="Campbell J.W."/>
            <person name="Gunsalus R.P."/>
        </authorList>
    </citation>
    <scope>NUCLEOTIDE SEQUENCE [LARGE SCALE GENOMIC DNA]</scope>
    <source>
        <strain evidence="2 3">SB</strain>
    </source>
</reference>
<evidence type="ECO:0000313" key="3">
    <source>
        <dbReference type="Proteomes" id="UP000001933"/>
    </source>
</evidence>
<evidence type="ECO:0000313" key="2">
    <source>
        <dbReference type="EMBL" id="ABC77892.1"/>
    </source>
</evidence>
<protein>
    <submittedName>
        <fullName evidence="2">Hypothetical cytosolic protein</fullName>
    </submittedName>
</protein>
<evidence type="ECO:0000256" key="1">
    <source>
        <dbReference type="ARBA" id="ARBA00005534"/>
    </source>
</evidence>
<sequence>MSFRKGGTMKSFTVKSDERVEMIDITARIRAAVKESRVRNGICYVFVPHTTAAVTVNENADPAVPRDILMGLSKIVPFGDPQYRHMEGNSDAHIKTSLVGSSEMVIIENGGLVLGTWQSVFFCEFDGPRTRKVLVKILPAE</sequence>
<dbReference type="PANTHER" id="PTHR30615">
    <property type="entry name" value="UNCHARACTERIZED PROTEIN YJBQ-RELATED"/>
    <property type="match status" value="1"/>
</dbReference>
<dbReference type="KEGG" id="sat:SYN_00473"/>
<dbReference type="NCBIfam" id="TIGR00149">
    <property type="entry name" value="TIGR00149_YjbQ"/>
    <property type="match status" value="1"/>
</dbReference>
<dbReference type="InParanoid" id="Q2LUY6"/>
<dbReference type="AlphaFoldDB" id="Q2LUY6"/>
<gene>
    <name evidence="2" type="ORF">SYN_00473</name>
</gene>
<comment type="similarity">
    <text evidence="1">Belongs to the UPF0047 family.</text>
</comment>
<dbReference type="FunCoup" id="Q2LUY6">
    <property type="interactions" value="271"/>
</dbReference>